<proteinExistence type="predicted"/>
<feature type="compositionally biased region" description="Basic and acidic residues" evidence="1">
    <location>
        <begin position="9"/>
        <end position="27"/>
    </location>
</feature>
<name>A0A7R9AI88_9CRUS</name>
<dbReference type="AlphaFoldDB" id="A0A7R9AI88"/>
<keyword evidence="3" id="KW-1185">Reference proteome</keyword>
<dbReference type="EMBL" id="CAJPEV010011018">
    <property type="protein sequence ID" value="CAG0906149.1"/>
    <property type="molecule type" value="Genomic_DNA"/>
</dbReference>
<feature type="compositionally biased region" description="Basic and acidic residues" evidence="1">
    <location>
        <begin position="36"/>
        <end position="55"/>
    </location>
</feature>
<evidence type="ECO:0000313" key="3">
    <source>
        <dbReference type="Proteomes" id="UP000677054"/>
    </source>
</evidence>
<evidence type="ECO:0000256" key="1">
    <source>
        <dbReference type="SAM" id="MobiDB-lite"/>
    </source>
</evidence>
<dbReference type="EMBL" id="LR910536">
    <property type="protein sequence ID" value="CAD7254627.1"/>
    <property type="molecule type" value="Genomic_DNA"/>
</dbReference>
<dbReference type="Proteomes" id="UP000677054">
    <property type="component" value="Unassembled WGS sequence"/>
</dbReference>
<reference evidence="2" key="1">
    <citation type="submission" date="2020-11" db="EMBL/GenBank/DDBJ databases">
        <authorList>
            <person name="Tran Van P."/>
        </authorList>
    </citation>
    <scope>NUCLEOTIDE SEQUENCE</scope>
</reference>
<protein>
    <submittedName>
        <fullName evidence="2">Uncharacterized protein</fullName>
    </submittedName>
</protein>
<feature type="region of interest" description="Disordered" evidence="1">
    <location>
        <begin position="1"/>
        <end position="59"/>
    </location>
</feature>
<evidence type="ECO:0000313" key="2">
    <source>
        <dbReference type="EMBL" id="CAD7254627.1"/>
    </source>
</evidence>
<accession>A0A7R9AI88</accession>
<gene>
    <name evidence="2" type="ORF">DSTB1V02_LOCUS14373</name>
</gene>
<organism evidence="2">
    <name type="scientific">Darwinula stevensoni</name>
    <dbReference type="NCBI Taxonomy" id="69355"/>
    <lineage>
        <taxon>Eukaryota</taxon>
        <taxon>Metazoa</taxon>
        <taxon>Ecdysozoa</taxon>
        <taxon>Arthropoda</taxon>
        <taxon>Crustacea</taxon>
        <taxon>Oligostraca</taxon>
        <taxon>Ostracoda</taxon>
        <taxon>Podocopa</taxon>
        <taxon>Podocopida</taxon>
        <taxon>Darwinulocopina</taxon>
        <taxon>Darwinuloidea</taxon>
        <taxon>Darwinulidae</taxon>
        <taxon>Darwinula</taxon>
    </lineage>
</organism>
<sequence>MCKCMHAMKPTDAEKQEAKNHARECADGKFQVPDPPEDREHQQHQQHQQREHDADPNAPVDLQSCQRRLRFLYRQQRQEIRKIQKQLNDDEEAQVLQDYGSCIVRKLKLVTDDGRQIRREFFTEEIDKKFGAYPDIKRGLLEKLNGECSQYTKGEDWEKMVNCLWQYCAAA</sequence>